<sequence>MAEVSMKDLLEAGVHFGHQTNRWNPKMGQYIFGARNGVHIVDLSQTVRLFAKAQEFVGRMTAAGESIMFVGTKKQAQDAIRAQAERANQFYVVNRWLGGTLTNWRTIRKSIEKLEELDKMSRDGSYAKYTKKEVLMFERERERLENNVGGIRGMEGVPGALFVIDPHKEEIAIKEANKLGIPVVAVCDTNCDPDGIDYVIPGNDDAIRAIRLFANAIADACLEGGKVASSRREESAREAARAASDFHVAEGKKGPEVQKLGEGGASQQAEG</sequence>
<dbReference type="Gene3D" id="3.40.50.10490">
    <property type="entry name" value="Glucose-6-phosphate isomerase like protein, domain 1"/>
    <property type="match status" value="1"/>
</dbReference>
<dbReference type="CDD" id="cd01425">
    <property type="entry name" value="RPS2"/>
    <property type="match status" value="1"/>
</dbReference>
<dbReference type="AlphaFoldDB" id="A0A4Y6PZN4"/>
<evidence type="ECO:0000313" key="9">
    <source>
        <dbReference type="Proteomes" id="UP000315995"/>
    </source>
</evidence>
<dbReference type="SUPFAM" id="SSF52313">
    <property type="entry name" value="Ribosomal protein S2"/>
    <property type="match status" value="1"/>
</dbReference>
<dbReference type="GO" id="GO:0003735">
    <property type="term" value="F:structural constituent of ribosome"/>
    <property type="evidence" value="ECO:0007669"/>
    <property type="project" value="InterPro"/>
</dbReference>
<evidence type="ECO:0000256" key="1">
    <source>
        <dbReference type="ARBA" id="ARBA00006242"/>
    </source>
</evidence>
<reference evidence="8 9" key="1">
    <citation type="submission" date="2019-06" db="EMBL/GenBank/DDBJ databases">
        <title>Persicimonas caeni gen. nov., sp. nov., a predatory bacterium isolated from solar saltern.</title>
        <authorList>
            <person name="Wang S."/>
        </authorList>
    </citation>
    <scope>NUCLEOTIDE SEQUENCE [LARGE SCALE GENOMIC DNA]</scope>
    <source>
        <strain evidence="8 9">YN101</strain>
    </source>
</reference>
<evidence type="ECO:0000313" key="8">
    <source>
        <dbReference type="EMBL" id="QDG53774.1"/>
    </source>
</evidence>
<comment type="similarity">
    <text evidence="1 5 6">Belongs to the universal ribosomal protein uS2 family.</text>
</comment>
<evidence type="ECO:0000256" key="5">
    <source>
        <dbReference type="HAMAP-Rule" id="MF_00291"/>
    </source>
</evidence>
<evidence type="ECO:0000256" key="4">
    <source>
        <dbReference type="ARBA" id="ARBA00035256"/>
    </source>
</evidence>
<dbReference type="RefSeq" id="WP_141200228.1">
    <property type="nucleotide sequence ID" value="NZ_CP041186.1"/>
</dbReference>
<dbReference type="InterPro" id="IPR005706">
    <property type="entry name" value="Ribosomal_uS2_bac/mit/plastid"/>
</dbReference>
<dbReference type="InterPro" id="IPR018130">
    <property type="entry name" value="Ribosomal_uS2_CS"/>
</dbReference>
<dbReference type="GO" id="GO:0022627">
    <property type="term" value="C:cytosolic small ribosomal subunit"/>
    <property type="evidence" value="ECO:0007669"/>
    <property type="project" value="TreeGrafter"/>
</dbReference>
<dbReference type="PRINTS" id="PR00395">
    <property type="entry name" value="RIBOSOMALS2"/>
</dbReference>
<evidence type="ECO:0000256" key="6">
    <source>
        <dbReference type="RuleBase" id="RU003631"/>
    </source>
</evidence>
<dbReference type="FunFam" id="1.10.287.610:FF:000001">
    <property type="entry name" value="30S ribosomal protein S2"/>
    <property type="match status" value="1"/>
</dbReference>
<dbReference type="PANTHER" id="PTHR12534:SF0">
    <property type="entry name" value="SMALL RIBOSOMAL SUBUNIT PROTEIN US2M"/>
    <property type="match status" value="1"/>
</dbReference>
<evidence type="ECO:0000256" key="7">
    <source>
        <dbReference type="SAM" id="MobiDB-lite"/>
    </source>
</evidence>
<dbReference type="PROSITE" id="PS00963">
    <property type="entry name" value="RIBOSOMAL_S2_2"/>
    <property type="match status" value="1"/>
</dbReference>
<feature type="compositionally biased region" description="Basic and acidic residues" evidence="7">
    <location>
        <begin position="247"/>
        <end position="256"/>
    </location>
</feature>
<accession>A0A5B8YAP4</accession>
<gene>
    <name evidence="5 8" type="primary">rpsB</name>
    <name evidence="8" type="ORF">FIV42_24435</name>
</gene>
<dbReference type="NCBIfam" id="TIGR01011">
    <property type="entry name" value="rpsB_bact"/>
    <property type="match status" value="1"/>
</dbReference>
<evidence type="ECO:0000256" key="3">
    <source>
        <dbReference type="ARBA" id="ARBA00023274"/>
    </source>
</evidence>
<dbReference type="OrthoDB" id="9808036at2"/>
<dbReference type="PANTHER" id="PTHR12534">
    <property type="entry name" value="30S RIBOSOMAL PROTEIN S2 PROKARYOTIC AND ORGANELLAR"/>
    <property type="match status" value="1"/>
</dbReference>
<dbReference type="Gene3D" id="1.10.287.610">
    <property type="entry name" value="Helix hairpin bin"/>
    <property type="match status" value="1"/>
</dbReference>
<feature type="region of interest" description="Disordered" evidence="7">
    <location>
        <begin position="233"/>
        <end position="271"/>
    </location>
</feature>
<dbReference type="InterPro" id="IPR001865">
    <property type="entry name" value="Ribosomal_uS2"/>
</dbReference>
<name>A0A4Y6PZN4_PERCE</name>
<keyword evidence="9" id="KW-1185">Reference proteome</keyword>
<dbReference type="Proteomes" id="UP000315995">
    <property type="component" value="Chromosome"/>
</dbReference>
<dbReference type="PROSITE" id="PS00962">
    <property type="entry name" value="RIBOSOMAL_S2_1"/>
    <property type="match status" value="1"/>
</dbReference>
<dbReference type="Pfam" id="PF00318">
    <property type="entry name" value="Ribosomal_S2"/>
    <property type="match status" value="1"/>
</dbReference>
<keyword evidence="2 5" id="KW-0689">Ribosomal protein</keyword>
<dbReference type="EMBL" id="CP041186">
    <property type="protein sequence ID" value="QDG53774.1"/>
    <property type="molecule type" value="Genomic_DNA"/>
</dbReference>
<proteinExistence type="inferred from homology"/>
<dbReference type="HAMAP" id="MF_00291_B">
    <property type="entry name" value="Ribosomal_uS2_B"/>
    <property type="match status" value="1"/>
</dbReference>
<protein>
    <recommendedName>
        <fullName evidence="4 5">Small ribosomal subunit protein uS2</fullName>
    </recommendedName>
</protein>
<evidence type="ECO:0000256" key="2">
    <source>
        <dbReference type="ARBA" id="ARBA00022980"/>
    </source>
</evidence>
<keyword evidence="3 5" id="KW-0687">Ribonucleoprotein</keyword>
<dbReference type="GO" id="GO:0006412">
    <property type="term" value="P:translation"/>
    <property type="evidence" value="ECO:0007669"/>
    <property type="project" value="UniProtKB-UniRule"/>
</dbReference>
<dbReference type="InterPro" id="IPR023591">
    <property type="entry name" value="Ribosomal_uS2_flav_dom_sf"/>
</dbReference>
<accession>A0A4Y6PZN4</accession>
<organism evidence="8 9">
    <name type="scientific">Persicimonas caeni</name>
    <dbReference type="NCBI Taxonomy" id="2292766"/>
    <lineage>
        <taxon>Bacteria</taxon>
        <taxon>Deltaproteobacteria</taxon>
        <taxon>Bradymonadales</taxon>
        <taxon>Bradymonadaceae</taxon>
        <taxon>Persicimonas</taxon>
    </lineage>
</organism>